<sequence>MYKSTLGSGAFTVFHIEDPIRFNKSIRATIEHGHGNDQANDYSSVAYWYQLEPHKPFQSFLQYKNDFLGDGLNMACGIDNLI</sequence>
<organism evidence="1 2">
    <name type="scientific">Neobacillus bataviensis</name>
    <dbReference type="NCBI Taxonomy" id="220685"/>
    <lineage>
        <taxon>Bacteria</taxon>
        <taxon>Bacillati</taxon>
        <taxon>Bacillota</taxon>
        <taxon>Bacilli</taxon>
        <taxon>Bacillales</taxon>
        <taxon>Bacillaceae</taxon>
        <taxon>Neobacillus</taxon>
    </lineage>
</organism>
<evidence type="ECO:0000313" key="1">
    <source>
        <dbReference type="EMBL" id="TWD98574.1"/>
    </source>
</evidence>
<reference evidence="1 2" key="1">
    <citation type="submission" date="2019-06" db="EMBL/GenBank/DDBJ databases">
        <title>Sorghum-associated microbial communities from plants grown in Nebraska, USA.</title>
        <authorList>
            <person name="Schachtman D."/>
        </authorList>
    </citation>
    <scope>NUCLEOTIDE SEQUENCE [LARGE SCALE GENOMIC DNA]</scope>
    <source>
        <strain evidence="1 2">2482</strain>
    </source>
</reference>
<name>A0A561D5E0_9BACI</name>
<evidence type="ECO:0000313" key="2">
    <source>
        <dbReference type="Proteomes" id="UP000319671"/>
    </source>
</evidence>
<dbReference type="Pfam" id="PF11175">
    <property type="entry name" value="DUF2961"/>
    <property type="match status" value="1"/>
</dbReference>
<comment type="caution">
    <text evidence="1">The sequence shown here is derived from an EMBL/GenBank/DDBJ whole genome shotgun (WGS) entry which is preliminary data.</text>
</comment>
<gene>
    <name evidence="1" type="ORF">FB550_10980</name>
</gene>
<proteinExistence type="predicted"/>
<accession>A0A561D5E0</accession>
<dbReference type="Proteomes" id="UP000319671">
    <property type="component" value="Unassembled WGS sequence"/>
</dbReference>
<dbReference type="EMBL" id="VIVN01000009">
    <property type="protein sequence ID" value="TWD98574.1"/>
    <property type="molecule type" value="Genomic_DNA"/>
</dbReference>
<dbReference type="AlphaFoldDB" id="A0A561D5E0"/>
<dbReference type="Gene3D" id="2.60.120.1390">
    <property type="match status" value="1"/>
</dbReference>
<keyword evidence="2" id="KW-1185">Reference proteome</keyword>
<dbReference type="InterPro" id="IPR021345">
    <property type="entry name" value="DUF2961"/>
</dbReference>
<protein>
    <submittedName>
        <fullName evidence="1">DUF2961 family protein</fullName>
    </submittedName>
</protein>